<dbReference type="InParanoid" id="A0A0H2RW41"/>
<organism evidence="2 3">
    <name type="scientific">Schizopora paradoxa</name>
    <dbReference type="NCBI Taxonomy" id="27342"/>
    <lineage>
        <taxon>Eukaryota</taxon>
        <taxon>Fungi</taxon>
        <taxon>Dikarya</taxon>
        <taxon>Basidiomycota</taxon>
        <taxon>Agaricomycotina</taxon>
        <taxon>Agaricomycetes</taxon>
        <taxon>Hymenochaetales</taxon>
        <taxon>Schizoporaceae</taxon>
        <taxon>Schizopora</taxon>
    </lineage>
</organism>
<dbReference type="Proteomes" id="UP000053477">
    <property type="component" value="Unassembled WGS sequence"/>
</dbReference>
<evidence type="ECO:0000256" key="1">
    <source>
        <dbReference type="SAM" id="Phobius"/>
    </source>
</evidence>
<keyword evidence="1" id="KW-0472">Membrane</keyword>
<dbReference type="EMBL" id="KQ085924">
    <property type="protein sequence ID" value="KLO15842.1"/>
    <property type="molecule type" value="Genomic_DNA"/>
</dbReference>
<feature type="transmembrane region" description="Helical" evidence="1">
    <location>
        <begin position="55"/>
        <end position="75"/>
    </location>
</feature>
<evidence type="ECO:0008006" key="4">
    <source>
        <dbReference type="Google" id="ProtNLM"/>
    </source>
</evidence>
<dbReference type="AlphaFoldDB" id="A0A0H2RW41"/>
<proteinExistence type="predicted"/>
<gene>
    <name evidence="2" type="ORF">SCHPADRAFT_995593</name>
</gene>
<keyword evidence="3" id="KW-1185">Reference proteome</keyword>
<accession>A0A0H2RW41</accession>
<protein>
    <recommendedName>
        <fullName evidence="4">Transmembrane protein</fullName>
    </recommendedName>
</protein>
<sequence length="105" mass="12203">MKHPSPSHLSTKRRLGDLHEILSKVVCLSEARRIDVSSRSERSVSPLRPLSWSRLYMLFFFFLLHLFVVSDLSLISIHPNTYLAIDIPSPPPRKWHLEVSSTRIR</sequence>
<evidence type="ECO:0000313" key="2">
    <source>
        <dbReference type="EMBL" id="KLO15842.1"/>
    </source>
</evidence>
<reference evidence="2 3" key="1">
    <citation type="submission" date="2015-04" db="EMBL/GenBank/DDBJ databases">
        <title>Complete genome sequence of Schizopora paradoxa KUC8140, a cosmopolitan wood degrader in East Asia.</title>
        <authorList>
            <consortium name="DOE Joint Genome Institute"/>
            <person name="Min B."/>
            <person name="Park H."/>
            <person name="Jang Y."/>
            <person name="Kim J.-J."/>
            <person name="Kim K.H."/>
            <person name="Pangilinan J."/>
            <person name="Lipzen A."/>
            <person name="Riley R."/>
            <person name="Grigoriev I.V."/>
            <person name="Spatafora J.W."/>
            <person name="Choi I.-G."/>
        </authorList>
    </citation>
    <scope>NUCLEOTIDE SEQUENCE [LARGE SCALE GENOMIC DNA]</scope>
    <source>
        <strain evidence="2 3">KUC8140</strain>
    </source>
</reference>
<name>A0A0H2RW41_9AGAM</name>
<evidence type="ECO:0000313" key="3">
    <source>
        <dbReference type="Proteomes" id="UP000053477"/>
    </source>
</evidence>
<keyword evidence="1" id="KW-1133">Transmembrane helix</keyword>
<keyword evidence="1" id="KW-0812">Transmembrane</keyword>